<dbReference type="CDD" id="cd00712">
    <property type="entry name" value="AsnB"/>
    <property type="match status" value="1"/>
</dbReference>
<evidence type="ECO:0000256" key="4">
    <source>
        <dbReference type="ARBA" id="ARBA00022741"/>
    </source>
</evidence>
<dbReference type="SUPFAM" id="SSF52402">
    <property type="entry name" value="Adenine nucleotide alpha hydrolases-like"/>
    <property type="match status" value="1"/>
</dbReference>
<evidence type="ECO:0000313" key="11">
    <source>
        <dbReference type="EMBL" id="GEP44593.1"/>
    </source>
</evidence>
<feature type="binding site" evidence="8">
    <location>
        <position position="97"/>
    </location>
    <ligand>
        <name>L-glutamine</name>
        <dbReference type="ChEBI" id="CHEBI:58359"/>
    </ligand>
</feature>
<dbReference type="GO" id="GO:0004066">
    <property type="term" value="F:asparagine synthase (glutamine-hydrolyzing) activity"/>
    <property type="evidence" value="ECO:0007669"/>
    <property type="project" value="UniProtKB-EC"/>
</dbReference>
<dbReference type="InterPro" id="IPR006426">
    <property type="entry name" value="Asn_synth_AEB"/>
</dbReference>
<dbReference type="Gene3D" id="3.40.50.620">
    <property type="entry name" value="HUPs"/>
    <property type="match status" value="1"/>
</dbReference>
<comment type="catalytic activity">
    <reaction evidence="7">
        <text>L-aspartate + L-glutamine + ATP + H2O = L-asparagine + L-glutamate + AMP + diphosphate + H(+)</text>
        <dbReference type="Rhea" id="RHEA:12228"/>
        <dbReference type="ChEBI" id="CHEBI:15377"/>
        <dbReference type="ChEBI" id="CHEBI:15378"/>
        <dbReference type="ChEBI" id="CHEBI:29985"/>
        <dbReference type="ChEBI" id="CHEBI:29991"/>
        <dbReference type="ChEBI" id="CHEBI:30616"/>
        <dbReference type="ChEBI" id="CHEBI:33019"/>
        <dbReference type="ChEBI" id="CHEBI:58048"/>
        <dbReference type="ChEBI" id="CHEBI:58359"/>
        <dbReference type="ChEBI" id="CHEBI:456215"/>
        <dbReference type="EC" id="6.3.5.4"/>
    </reaction>
</comment>
<dbReference type="InterPro" id="IPR033738">
    <property type="entry name" value="AsnB_N"/>
</dbReference>
<evidence type="ECO:0000256" key="5">
    <source>
        <dbReference type="ARBA" id="ARBA00022840"/>
    </source>
</evidence>
<dbReference type="CDD" id="cd01991">
    <property type="entry name" value="Asn_synthase_B_C"/>
    <property type="match status" value="1"/>
</dbReference>
<feature type="binding site" evidence="8">
    <location>
        <position position="284"/>
    </location>
    <ligand>
        <name>ATP</name>
        <dbReference type="ChEBI" id="CHEBI:30616"/>
    </ligand>
</feature>
<evidence type="ECO:0000256" key="9">
    <source>
        <dbReference type="PIRSR" id="PIRSR001589-3"/>
    </source>
</evidence>
<sequence length="623" mass="69011">MLRSIRHRGPDDEGFHTVSFSQRSTQVHLPGQSLAAGTDGGFGFARLSIQDLSEAGHQPMCSRDGRVVLVFNGEIYNAGALRDQLRSQGAEFRGHSDTEVILRMYELHGWDAVLAKIEGMFAIAIADVRTGLLRMARDHFGIKPLYHTQLADGTLLFGSEIKAFLHHPAFRAELETAHLAEQMMFRYTAWDRTLLRGVQQLPPGHEMCRQADGSLTLKRYWALPDAVDGKADANALRETLRQAVRSQLVSDVPLGTQLSGGIDSSLVTLDAARASTVTRHSFSIVFDDPEVSEDVWITEAARKAGVHSHRYLFSPRHFAEDFSRVTWHLDQPPGNPNTLAIDLLAREARQTVKVLLTGEGCDELFAGYNRFYYTALQQQHPALFRAGARLAGRSRGRLWRLLGQAGESLERQMVTGSAYGAAALITDLLPDARVEDALTRRLDHLAALPGDGLRKQIRYEAETYLPDLLLRQDKMTMAHGVECRVPFLDLQVAKAARSLPLSALAGAAYGPNARMRGTKRMIKQIAADEFGAAFAFRRKRGFDVPLASFFRQPEVRSRIQDEWLPGMKRRGIVNGSAVEALWKSLQNEPKGGKSAAEALWVALGLEVWAGGVLNFKSEIPLDS</sequence>
<evidence type="ECO:0000256" key="1">
    <source>
        <dbReference type="ARBA" id="ARBA00005187"/>
    </source>
</evidence>
<name>A0A512MCX9_9BACT</name>
<dbReference type="SUPFAM" id="SSF56235">
    <property type="entry name" value="N-terminal nucleophile aminohydrolases (Ntn hydrolases)"/>
    <property type="match status" value="1"/>
</dbReference>
<evidence type="ECO:0000259" key="10">
    <source>
        <dbReference type="PROSITE" id="PS51278"/>
    </source>
</evidence>
<dbReference type="NCBIfam" id="TIGR01536">
    <property type="entry name" value="asn_synth_AEB"/>
    <property type="match status" value="1"/>
</dbReference>
<keyword evidence="4 8" id="KW-0547">Nucleotide-binding</keyword>
<dbReference type="GO" id="GO:0005829">
    <property type="term" value="C:cytosol"/>
    <property type="evidence" value="ECO:0007669"/>
    <property type="project" value="TreeGrafter"/>
</dbReference>
<keyword evidence="6" id="KW-0315">Glutamine amidotransferase</keyword>
<dbReference type="InterPro" id="IPR017932">
    <property type="entry name" value="GATase_2_dom"/>
</dbReference>
<evidence type="ECO:0000256" key="7">
    <source>
        <dbReference type="ARBA" id="ARBA00048741"/>
    </source>
</evidence>
<dbReference type="Proteomes" id="UP000321577">
    <property type="component" value="Unassembled WGS sequence"/>
</dbReference>
<dbReference type="EC" id="6.3.5.4" evidence="3"/>
<evidence type="ECO:0000313" key="12">
    <source>
        <dbReference type="Proteomes" id="UP000321577"/>
    </source>
</evidence>
<dbReference type="AlphaFoldDB" id="A0A512MCX9"/>
<feature type="site" description="Important for beta-aspartyl-AMP intermediate formation" evidence="9">
    <location>
        <position position="359"/>
    </location>
</feature>
<dbReference type="InterPro" id="IPR029055">
    <property type="entry name" value="Ntn_hydrolases_N"/>
</dbReference>
<evidence type="ECO:0000256" key="2">
    <source>
        <dbReference type="ARBA" id="ARBA00005752"/>
    </source>
</evidence>
<reference evidence="11 12" key="1">
    <citation type="submission" date="2019-07" db="EMBL/GenBank/DDBJ databases">
        <title>Whole genome shotgun sequence of Brevifollis gellanilyticus NBRC 108608.</title>
        <authorList>
            <person name="Hosoyama A."/>
            <person name="Uohara A."/>
            <person name="Ohji S."/>
            <person name="Ichikawa N."/>
        </authorList>
    </citation>
    <scope>NUCLEOTIDE SEQUENCE [LARGE SCALE GENOMIC DNA]</scope>
    <source>
        <strain evidence="11 12">NBRC 108608</strain>
    </source>
</reference>
<evidence type="ECO:0000256" key="6">
    <source>
        <dbReference type="ARBA" id="ARBA00022962"/>
    </source>
</evidence>
<organism evidence="11 12">
    <name type="scientific">Brevifollis gellanilyticus</name>
    <dbReference type="NCBI Taxonomy" id="748831"/>
    <lineage>
        <taxon>Bacteria</taxon>
        <taxon>Pseudomonadati</taxon>
        <taxon>Verrucomicrobiota</taxon>
        <taxon>Verrucomicrobiia</taxon>
        <taxon>Verrucomicrobiales</taxon>
        <taxon>Verrucomicrobiaceae</taxon>
    </lineage>
</organism>
<gene>
    <name evidence="11" type="primary">asnB</name>
    <name evidence="11" type="ORF">BGE01nite_38840</name>
</gene>
<evidence type="ECO:0000256" key="3">
    <source>
        <dbReference type="ARBA" id="ARBA00012737"/>
    </source>
</evidence>
<dbReference type="InterPro" id="IPR051786">
    <property type="entry name" value="ASN_synthetase/amidase"/>
</dbReference>
<comment type="caution">
    <text evidence="11">The sequence shown here is derived from an EMBL/GenBank/DDBJ whole genome shotgun (WGS) entry which is preliminary data.</text>
</comment>
<dbReference type="EMBL" id="BKAG01000032">
    <property type="protein sequence ID" value="GEP44593.1"/>
    <property type="molecule type" value="Genomic_DNA"/>
</dbReference>
<proteinExistence type="inferred from homology"/>
<feature type="domain" description="Glutamine amidotransferase type-2" evidence="10">
    <location>
        <begin position="1"/>
        <end position="212"/>
    </location>
</feature>
<dbReference type="InterPro" id="IPR014729">
    <property type="entry name" value="Rossmann-like_a/b/a_fold"/>
</dbReference>
<keyword evidence="12" id="KW-1185">Reference proteome</keyword>
<comment type="similarity">
    <text evidence="2">Belongs to the asparagine synthetase family.</text>
</comment>
<dbReference type="Gene3D" id="3.60.20.10">
    <property type="entry name" value="Glutamine Phosphoribosylpyrophosphate, subunit 1, domain 1"/>
    <property type="match status" value="1"/>
</dbReference>
<accession>A0A512MCX9</accession>
<dbReference type="Pfam" id="PF00733">
    <property type="entry name" value="Asn_synthase"/>
    <property type="match status" value="1"/>
</dbReference>
<dbReference type="Pfam" id="PF13537">
    <property type="entry name" value="GATase_7"/>
    <property type="match status" value="1"/>
</dbReference>
<dbReference type="InterPro" id="IPR001962">
    <property type="entry name" value="Asn_synthase"/>
</dbReference>
<comment type="pathway">
    <text evidence="1">Amino-acid biosynthesis; L-asparagine biosynthesis; L-asparagine from L-aspartate (L-Gln route): step 1/1.</text>
</comment>
<dbReference type="PANTHER" id="PTHR43284">
    <property type="entry name" value="ASPARAGINE SYNTHETASE (GLUTAMINE-HYDROLYZING)"/>
    <property type="match status" value="1"/>
</dbReference>
<dbReference type="PROSITE" id="PS51278">
    <property type="entry name" value="GATASE_TYPE_2"/>
    <property type="match status" value="1"/>
</dbReference>
<evidence type="ECO:0000256" key="8">
    <source>
        <dbReference type="PIRSR" id="PIRSR001589-2"/>
    </source>
</evidence>
<dbReference type="PIRSF" id="PIRSF001589">
    <property type="entry name" value="Asn_synthetase_glu-h"/>
    <property type="match status" value="1"/>
</dbReference>
<dbReference type="GO" id="GO:0006529">
    <property type="term" value="P:asparagine biosynthetic process"/>
    <property type="evidence" value="ECO:0007669"/>
    <property type="project" value="InterPro"/>
</dbReference>
<keyword evidence="5 8" id="KW-0067">ATP-binding</keyword>
<dbReference type="PANTHER" id="PTHR43284:SF1">
    <property type="entry name" value="ASPARAGINE SYNTHETASE"/>
    <property type="match status" value="1"/>
</dbReference>
<dbReference type="GO" id="GO:0005524">
    <property type="term" value="F:ATP binding"/>
    <property type="evidence" value="ECO:0007669"/>
    <property type="project" value="UniProtKB-KW"/>
</dbReference>
<protein>
    <recommendedName>
        <fullName evidence="3">asparagine synthase (glutamine-hydrolyzing)</fullName>
        <ecNumber evidence="3">6.3.5.4</ecNumber>
    </recommendedName>
</protein>